<gene>
    <name evidence="1" type="ORF">FYJ59_08680</name>
</gene>
<dbReference type="AlphaFoldDB" id="A0A6L5YK47"/>
<name>A0A6L5YK47_9FIRM</name>
<proteinExistence type="predicted"/>
<keyword evidence="2" id="KW-1185">Reference proteome</keyword>
<organism evidence="1 2">
    <name type="scientific">Waltera intestinalis</name>
    <dbReference type="NCBI Taxonomy" id="2606635"/>
    <lineage>
        <taxon>Bacteria</taxon>
        <taxon>Bacillati</taxon>
        <taxon>Bacillota</taxon>
        <taxon>Clostridia</taxon>
        <taxon>Lachnospirales</taxon>
        <taxon>Lachnospiraceae</taxon>
        <taxon>Waltera</taxon>
    </lineage>
</organism>
<comment type="caution">
    <text evidence="1">The sequence shown here is derived from an EMBL/GenBank/DDBJ whole genome shotgun (WGS) entry which is preliminary data.</text>
</comment>
<protein>
    <submittedName>
        <fullName evidence="1">Uncharacterized protein</fullName>
    </submittedName>
</protein>
<accession>A0A6L5YK47</accession>
<sequence length="112" mass="12895">MNRFEQKSMFFGRKLVYLLPILAFLVLFVLFLQGIGSVSESTLTKQQESLETALGRSISQCYAVEGCYPPSLEYLEQHYGLLYDKNCFFVDYEYYGSNLLPEVTVLRRTGAH</sequence>
<dbReference type="Proteomes" id="UP000476055">
    <property type="component" value="Unassembled WGS sequence"/>
</dbReference>
<reference evidence="1 2" key="1">
    <citation type="submission" date="2019-08" db="EMBL/GenBank/DDBJ databases">
        <title>In-depth cultivation of the pig gut microbiome towards novel bacterial diversity and tailored functional studies.</title>
        <authorList>
            <person name="Wylensek D."/>
            <person name="Hitch T.C.A."/>
            <person name="Clavel T."/>
        </authorList>
    </citation>
    <scope>NUCLEOTIDE SEQUENCE [LARGE SCALE GENOMIC DNA]</scope>
    <source>
        <strain evidence="1 2">WCA3-601-WT-6H</strain>
    </source>
</reference>
<evidence type="ECO:0000313" key="2">
    <source>
        <dbReference type="Proteomes" id="UP000476055"/>
    </source>
</evidence>
<dbReference type="EMBL" id="VUMU01000009">
    <property type="protein sequence ID" value="MST58310.1"/>
    <property type="molecule type" value="Genomic_DNA"/>
</dbReference>
<dbReference type="RefSeq" id="WP_118550001.1">
    <property type="nucleotide sequence ID" value="NZ_DAWCRI010000147.1"/>
</dbReference>
<evidence type="ECO:0000313" key="1">
    <source>
        <dbReference type="EMBL" id="MST58310.1"/>
    </source>
</evidence>